<comment type="similarity">
    <text evidence="7">Belongs to the class I-like SAM-binding methyltransferase superfamily. rRNA adenine N(6)-methyltransferase family. RsmA subfamily.</text>
</comment>
<accession>A0A1G9GYR8</accession>
<dbReference type="Gene3D" id="1.10.8.100">
    <property type="entry name" value="Ribosomal RNA adenine dimethylase-like, domain 2"/>
    <property type="match status" value="1"/>
</dbReference>
<dbReference type="RefSeq" id="WP_089757508.1">
    <property type="nucleotide sequence ID" value="NZ_FNGO01000001.1"/>
</dbReference>
<evidence type="ECO:0000259" key="9">
    <source>
        <dbReference type="SMART" id="SM00650"/>
    </source>
</evidence>
<dbReference type="NCBIfam" id="TIGR00755">
    <property type="entry name" value="ksgA"/>
    <property type="match status" value="1"/>
</dbReference>
<dbReference type="GO" id="GO:0005829">
    <property type="term" value="C:cytosol"/>
    <property type="evidence" value="ECO:0007669"/>
    <property type="project" value="TreeGrafter"/>
</dbReference>
<keyword evidence="5 7" id="KW-0949">S-adenosyl-L-methionine</keyword>
<feature type="domain" description="Ribosomal RNA adenine methylase transferase N-terminal" evidence="9">
    <location>
        <begin position="45"/>
        <end position="222"/>
    </location>
</feature>
<evidence type="ECO:0000313" key="10">
    <source>
        <dbReference type="EMBL" id="SDL05734.1"/>
    </source>
</evidence>
<dbReference type="STRING" id="321763.SAMN04488692_10147"/>
<feature type="binding site" evidence="7 8">
    <location>
        <position position="113"/>
    </location>
    <ligand>
        <name>S-adenosyl-L-methionine</name>
        <dbReference type="ChEBI" id="CHEBI:59789"/>
    </ligand>
</feature>
<evidence type="ECO:0000256" key="7">
    <source>
        <dbReference type="HAMAP-Rule" id="MF_00607"/>
    </source>
</evidence>
<evidence type="ECO:0000256" key="1">
    <source>
        <dbReference type="ARBA" id="ARBA00022490"/>
    </source>
</evidence>
<dbReference type="Pfam" id="PF00398">
    <property type="entry name" value="RrnaAD"/>
    <property type="match status" value="1"/>
</dbReference>
<keyword evidence="1 7" id="KW-0963">Cytoplasm</keyword>
<dbReference type="SUPFAM" id="SSF53335">
    <property type="entry name" value="S-adenosyl-L-methionine-dependent methyltransferases"/>
    <property type="match status" value="1"/>
</dbReference>
<dbReference type="PANTHER" id="PTHR11727:SF7">
    <property type="entry name" value="DIMETHYLADENOSINE TRANSFERASE-RELATED"/>
    <property type="match status" value="1"/>
</dbReference>
<dbReference type="InterPro" id="IPR023165">
    <property type="entry name" value="rRNA_Ade_diMease-like_C"/>
</dbReference>
<dbReference type="PROSITE" id="PS01131">
    <property type="entry name" value="RRNA_A_DIMETH"/>
    <property type="match status" value="1"/>
</dbReference>
<comment type="catalytic activity">
    <reaction evidence="7">
        <text>adenosine(1518)/adenosine(1519) in 16S rRNA + 4 S-adenosyl-L-methionine = N(6)-dimethyladenosine(1518)/N(6)-dimethyladenosine(1519) in 16S rRNA + 4 S-adenosyl-L-homocysteine + 4 H(+)</text>
        <dbReference type="Rhea" id="RHEA:19609"/>
        <dbReference type="Rhea" id="RHEA-COMP:10232"/>
        <dbReference type="Rhea" id="RHEA-COMP:10233"/>
        <dbReference type="ChEBI" id="CHEBI:15378"/>
        <dbReference type="ChEBI" id="CHEBI:57856"/>
        <dbReference type="ChEBI" id="CHEBI:59789"/>
        <dbReference type="ChEBI" id="CHEBI:74411"/>
        <dbReference type="ChEBI" id="CHEBI:74493"/>
        <dbReference type="EC" id="2.1.1.182"/>
    </reaction>
</comment>
<feature type="binding site" evidence="7 8">
    <location>
        <position position="88"/>
    </location>
    <ligand>
        <name>S-adenosyl-L-methionine</name>
        <dbReference type="ChEBI" id="CHEBI:59789"/>
    </ligand>
</feature>
<evidence type="ECO:0000256" key="3">
    <source>
        <dbReference type="ARBA" id="ARBA00022603"/>
    </source>
</evidence>
<comment type="function">
    <text evidence="7">Specifically dimethylates two adjacent adenosines (A1518 and A1519) in the loop of a conserved hairpin near the 3'-end of 16S rRNA in the 30S particle. May play a critical role in biogenesis of 30S subunits.</text>
</comment>
<keyword evidence="11" id="KW-1185">Reference proteome</keyword>
<keyword evidence="3 7" id="KW-0489">Methyltransferase</keyword>
<dbReference type="GO" id="GO:0003723">
    <property type="term" value="F:RNA binding"/>
    <property type="evidence" value="ECO:0007669"/>
    <property type="project" value="UniProtKB-UniRule"/>
</dbReference>
<dbReference type="InterPro" id="IPR020596">
    <property type="entry name" value="rRNA_Ade_Mease_Trfase_CS"/>
</dbReference>
<evidence type="ECO:0000256" key="4">
    <source>
        <dbReference type="ARBA" id="ARBA00022679"/>
    </source>
</evidence>
<feature type="binding site" evidence="7 8">
    <location>
        <position position="65"/>
    </location>
    <ligand>
        <name>S-adenosyl-L-methionine</name>
        <dbReference type="ChEBI" id="CHEBI:59789"/>
    </ligand>
</feature>
<dbReference type="SMART" id="SM00650">
    <property type="entry name" value="rADc"/>
    <property type="match status" value="1"/>
</dbReference>
<dbReference type="InterPro" id="IPR029063">
    <property type="entry name" value="SAM-dependent_MTases_sf"/>
</dbReference>
<feature type="binding site" evidence="7 8">
    <location>
        <position position="38"/>
    </location>
    <ligand>
        <name>S-adenosyl-L-methionine</name>
        <dbReference type="ChEBI" id="CHEBI:59789"/>
    </ligand>
</feature>
<dbReference type="GO" id="GO:0052908">
    <property type="term" value="F:16S rRNA (adenine(1518)-N(6)/adenine(1519)-N(6))-dimethyltransferase activity"/>
    <property type="evidence" value="ECO:0007669"/>
    <property type="project" value="UniProtKB-EC"/>
</dbReference>
<feature type="binding site" evidence="7 8">
    <location>
        <position position="40"/>
    </location>
    <ligand>
        <name>S-adenosyl-L-methionine</name>
        <dbReference type="ChEBI" id="CHEBI:59789"/>
    </ligand>
</feature>
<name>A0A1G9GYR8_9FIRM</name>
<evidence type="ECO:0000256" key="2">
    <source>
        <dbReference type="ARBA" id="ARBA00022552"/>
    </source>
</evidence>
<organism evidence="10 11">
    <name type="scientific">Halarsenatibacter silvermanii</name>
    <dbReference type="NCBI Taxonomy" id="321763"/>
    <lineage>
        <taxon>Bacteria</taxon>
        <taxon>Bacillati</taxon>
        <taxon>Bacillota</taxon>
        <taxon>Clostridia</taxon>
        <taxon>Halanaerobiales</taxon>
        <taxon>Halarsenatibacteraceae</taxon>
        <taxon>Halarsenatibacter</taxon>
    </lineage>
</organism>
<dbReference type="OrthoDB" id="9814755at2"/>
<gene>
    <name evidence="7" type="primary">rsmA</name>
    <name evidence="7" type="synonym">ksgA</name>
    <name evidence="10" type="ORF">SAMN04488692_10147</name>
</gene>
<dbReference type="EC" id="2.1.1.182" evidence="7"/>
<dbReference type="InterPro" id="IPR001737">
    <property type="entry name" value="KsgA/Erm"/>
</dbReference>
<evidence type="ECO:0000256" key="8">
    <source>
        <dbReference type="PROSITE-ProRule" id="PRU01026"/>
    </source>
</evidence>
<dbReference type="PROSITE" id="PS51689">
    <property type="entry name" value="SAM_RNA_A_N6_MT"/>
    <property type="match status" value="1"/>
</dbReference>
<feature type="binding site" evidence="7 8">
    <location>
        <position position="137"/>
    </location>
    <ligand>
        <name>S-adenosyl-L-methionine</name>
        <dbReference type="ChEBI" id="CHEBI:59789"/>
    </ligand>
</feature>
<dbReference type="PANTHER" id="PTHR11727">
    <property type="entry name" value="DIMETHYLADENOSINE TRANSFERASE"/>
    <property type="match status" value="1"/>
</dbReference>
<evidence type="ECO:0000256" key="5">
    <source>
        <dbReference type="ARBA" id="ARBA00022691"/>
    </source>
</evidence>
<keyword evidence="4 7" id="KW-0808">Transferase</keyword>
<comment type="subcellular location">
    <subcellularLocation>
        <location evidence="7">Cytoplasm</location>
    </subcellularLocation>
</comment>
<reference evidence="10 11" key="1">
    <citation type="submission" date="2016-10" db="EMBL/GenBank/DDBJ databases">
        <authorList>
            <person name="de Groot N.N."/>
        </authorList>
    </citation>
    <scope>NUCLEOTIDE SEQUENCE [LARGE SCALE GENOMIC DNA]</scope>
    <source>
        <strain evidence="10 11">SLAS-1</strain>
    </source>
</reference>
<dbReference type="FunFam" id="3.40.50.150:FF:000023">
    <property type="entry name" value="Ribosomal RNA small subunit methyltransferase A"/>
    <property type="match status" value="1"/>
</dbReference>
<dbReference type="Gene3D" id="3.40.50.150">
    <property type="entry name" value="Vaccinia Virus protein VP39"/>
    <property type="match status" value="1"/>
</dbReference>
<sequence length="301" mass="33862">MKDDDDPCSGLYERVAPERTLELIRKYDLEINKSLGQNFLRDRSVLEKAVEAADLSEKDRVIEIGPGLGALTGFILKHLAGGEVLAVEKDEKLSGILDELLGEDPALEIMTADALELDWSEVISKRDFDRGYKLMANLPYYITSPLIRTFLEADMAPDLMVLMVQKEVAERITAEPGGGDYGILSIAVQFYCRPEIIEIVPPDFFMPEPDVCSALIRLNMSSEPRYRVSDREFFFRTVRAMFGQRRKMLRNSLSGSPELPADKEQAKKALTAAGIDERLRGEKLSIEEVIKLSEELKSILN</sequence>
<keyword evidence="6 7" id="KW-0694">RNA-binding</keyword>
<dbReference type="AlphaFoldDB" id="A0A1G9GYR8"/>
<proteinExistence type="inferred from homology"/>
<evidence type="ECO:0000256" key="6">
    <source>
        <dbReference type="ARBA" id="ARBA00022884"/>
    </source>
</evidence>
<dbReference type="InterPro" id="IPR011530">
    <property type="entry name" value="rRNA_adenine_dimethylase"/>
</dbReference>
<evidence type="ECO:0000313" key="11">
    <source>
        <dbReference type="Proteomes" id="UP000199476"/>
    </source>
</evidence>
<keyword evidence="2 7" id="KW-0698">rRNA processing</keyword>
<dbReference type="InterPro" id="IPR020598">
    <property type="entry name" value="rRNA_Ade_methylase_Trfase_N"/>
</dbReference>
<dbReference type="Proteomes" id="UP000199476">
    <property type="component" value="Unassembled WGS sequence"/>
</dbReference>
<dbReference type="HAMAP" id="MF_00607">
    <property type="entry name" value="16SrRNA_methyltr_A"/>
    <property type="match status" value="1"/>
</dbReference>
<protein>
    <recommendedName>
        <fullName evidence="7">Ribosomal RNA small subunit methyltransferase A</fullName>
        <ecNumber evidence="7">2.1.1.182</ecNumber>
    </recommendedName>
    <alternativeName>
        <fullName evidence="7">16S rRNA (adenine(1518)-N(6)/adenine(1519)-N(6))-dimethyltransferase</fullName>
    </alternativeName>
    <alternativeName>
        <fullName evidence="7">16S rRNA dimethyladenosine transferase</fullName>
    </alternativeName>
    <alternativeName>
        <fullName evidence="7">16S rRNA dimethylase</fullName>
    </alternativeName>
    <alternativeName>
        <fullName evidence="7">S-adenosylmethionine-6-N', N'-adenosyl(rRNA) dimethyltransferase</fullName>
    </alternativeName>
</protein>
<dbReference type="EMBL" id="FNGO01000001">
    <property type="protein sequence ID" value="SDL05734.1"/>
    <property type="molecule type" value="Genomic_DNA"/>
</dbReference>